<organism evidence="9 10">
    <name type="scientific">Candidatus Tidjanibacter faecipullorum</name>
    <dbReference type="NCBI Taxonomy" id="2838766"/>
    <lineage>
        <taxon>Bacteria</taxon>
        <taxon>Pseudomonadati</taxon>
        <taxon>Bacteroidota</taxon>
        <taxon>Bacteroidia</taxon>
        <taxon>Bacteroidales</taxon>
        <taxon>Rikenellaceae</taxon>
        <taxon>Tidjanibacter</taxon>
    </lineage>
</organism>
<keyword evidence="4" id="KW-0808">Transferase</keyword>
<keyword evidence="6" id="KW-0067">ATP-binding</keyword>
<evidence type="ECO:0000256" key="7">
    <source>
        <dbReference type="ARBA" id="ARBA00047880"/>
    </source>
</evidence>
<dbReference type="GO" id="GO:0008531">
    <property type="term" value="F:riboflavin kinase activity"/>
    <property type="evidence" value="ECO:0007669"/>
    <property type="project" value="UniProtKB-EC"/>
</dbReference>
<dbReference type="Proteomes" id="UP000824014">
    <property type="component" value="Unassembled WGS sequence"/>
</dbReference>
<keyword evidence="3" id="KW-0288">FMN</keyword>
<evidence type="ECO:0000259" key="8">
    <source>
        <dbReference type="SMART" id="SM00904"/>
    </source>
</evidence>
<keyword evidence="5" id="KW-0547">Nucleotide-binding</keyword>
<dbReference type="EC" id="2.7.1.26" evidence="1"/>
<keyword evidence="2" id="KW-0285">Flavoprotein</keyword>
<comment type="catalytic activity">
    <reaction evidence="7">
        <text>riboflavin + ATP = FMN + ADP + H(+)</text>
        <dbReference type="Rhea" id="RHEA:14357"/>
        <dbReference type="ChEBI" id="CHEBI:15378"/>
        <dbReference type="ChEBI" id="CHEBI:30616"/>
        <dbReference type="ChEBI" id="CHEBI:57986"/>
        <dbReference type="ChEBI" id="CHEBI:58210"/>
        <dbReference type="ChEBI" id="CHEBI:456216"/>
        <dbReference type="EC" id="2.7.1.26"/>
    </reaction>
</comment>
<dbReference type="GO" id="GO:0005524">
    <property type="term" value="F:ATP binding"/>
    <property type="evidence" value="ECO:0007669"/>
    <property type="project" value="UniProtKB-KW"/>
</dbReference>
<dbReference type="SMART" id="SM00904">
    <property type="entry name" value="Flavokinase"/>
    <property type="match status" value="1"/>
</dbReference>
<reference evidence="9" key="2">
    <citation type="submission" date="2021-04" db="EMBL/GenBank/DDBJ databases">
        <authorList>
            <person name="Gilroy R."/>
        </authorList>
    </citation>
    <scope>NUCLEOTIDE SEQUENCE</scope>
    <source>
        <strain evidence="9">ChiHjej11B10-19426</strain>
    </source>
</reference>
<dbReference type="PANTHER" id="PTHR22749:SF6">
    <property type="entry name" value="RIBOFLAVIN KINASE"/>
    <property type="match status" value="1"/>
</dbReference>
<proteinExistence type="predicted"/>
<dbReference type="PANTHER" id="PTHR22749">
    <property type="entry name" value="RIBOFLAVIN KINASE/FMN ADENYLYLTRANSFERASE"/>
    <property type="match status" value="1"/>
</dbReference>
<dbReference type="AlphaFoldDB" id="A0A9D2DE25"/>
<dbReference type="InterPro" id="IPR023465">
    <property type="entry name" value="Riboflavin_kinase_dom_sf"/>
</dbReference>
<protein>
    <recommendedName>
        <fullName evidence="1">riboflavin kinase</fullName>
        <ecNumber evidence="1">2.7.1.26</ecNumber>
    </recommendedName>
</protein>
<accession>A0A9D2DE25</accession>
<evidence type="ECO:0000313" key="10">
    <source>
        <dbReference type="Proteomes" id="UP000824014"/>
    </source>
</evidence>
<dbReference type="EMBL" id="DXCC01000015">
    <property type="protein sequence ID" value="HIZ15243.1"/>
    <property type="molecule type" value="Genomic_DNA"/>
</dbReference>
<feature type="domain" description="Riboflavin kinase" evidence="8">
    <location>
        <begin position="2"/>
        <end position="123"/>
    </location>
</feature>
<name>A0A9D2DE25_9BACT</name>
<evidence type="ECO:0000256" key="3">
    <source>
        <dbReference type="ARBA" id="ARBA00022643"/>
    </source>
</evidence>
<keyword evidence="9" id="KW-0418">Kinase</keyword>
<dbReference type="InterPro" id="IPR015865">
    <property type="entry name" value="Riboflavin_kinase_bac/euk"/>
</dbReference>
<dbReference type="GO" id="GO:0009231">
    <property type="term" value="P:riboflavin biosynthetic process"/>
    <property type="evidence" value="ECO:0007669"/>
    <property type="project" value="InterPro"/>
</dbReference>
<dbReference type="GO" id="GO:0009398">
    <property type="term" value="P:FMN biosynthetic process"/>
    <property type="evidence" value="ECO:0007669"/>
    <property type="project" value="TreeGrafter"/>
</dbReference>
<evidence type="ECO:0000256" key="4">
    <source>
        <dbReference type="ARBA" id="ARBA00022679"/>
    </source>
</evidence>
<evidence type="ECO:0000313" key="9">
    <source>
        <dbReference type="EMBL" id="HIZ15243.1"/>
    </source>
</evidence>
<dbReference type="Pfam" id="PF01687">
    <property type="entry name" value="Flavokinase"/>
    <property type="match status" value="1"/>
</dbReference>
<dbReference type="SUPFAM" id="SSF82114">
    <property type="entry name" value="Riboflavin kinase-like"/>
    <property type="match status" value="1"/>
</dbReference>
<dbReference type="Gene3D" id="2.40.30.30">
    <property type="entry name" value="Riboflavin kinase-like"/>
    <property type="match status" value="1"/>
</dbReference>
<evidence type="ECO:0000256" key="1">
    <source>
        <dbReference type="ARBA" id="ARBA00012105"/>
    </source>
</evidence>
<evidence type="ECO:0000256" key="6">
    <source>
        <dbReference type="ARBA" id="ARBA00022840"/>
    </source>
</evidence>
<reference evidence="9" key="1">
    <citation type="journal article" date="2021" name="PeerJ">
        <title>Extensive microbial diversity within the chicken gut microbiome revealed by metagenomics and culture.</title>
        <authorList>
            <person name="Gilroy R."/>
            <person name="Ravi A."/>
            <person name="Getino M."/>
            <person name="Pursley I."/>
            <person name="Horton D.L."/>
            <person name="Alikhan N.F."/>
            <person name="Baker D."/>
            <person name="Gharbi K."/>
            <person name="Hall N."/>
            <person name="Watson M."/>
            <person name="Adriaenssens E.M."/>
            <person name="Foster-Nyarko E."/>
            <person name="Jarju S."/>
            <person name="Secka A."/>
            <person name="Antonio M."/>
            <person name="Oren A."/>
            <person name="Chaudhuri R.R."/>
            <person name="La Ragione R."/>
            <person name="Hildebrand F."/>
            <person name="Pallen M.J."/>
        </authorList>
    </citation>
    <scope>NUCLEOTIDE SEQUENCE</scope>
    <source>
        <strain evidence="9">ChiHjej11B10-19426</strain>
    </source>
</reference>
<dbReference type="InterPro" id="IPR023468">
    <property type="entry name" value="Riboflavin_kinase"/>
</dbReference>
<evidence type="ECO:0000256" key="2">
    <source>
        <dbReference type="ARBA" id="ARBA00022630"/>
    </source>
</evidence>
<evidence type="ECO:0000256" key="5">
    <source>
        <dbReference type="ARBA" id="ARBA00022741"/>
    </source>
</evidence>
<comment type="caution">
    <text evidence="9">The sequence shown here is derived from an EMBL/GenBank/DDBJ whole genome shotgun (WGS) entry which is preliminary data.</text>
</comment>
<gene>
    <name evidence="9" type="ORF">H9816_04975</name>
</gene>
<sequence length="131" mass="14375">MILHTLTGTVVAGNRIGRQWGFPTANIPVAADDDLRDGVYAATVTVEGQTYGAMVNVGSRPTVVEAGARLAEAHLFGFAGDLYGRVITIVLRHFLRPERRFESREALRRQIDEDRRQVLACLAAEEDAGRP</sequence>